<feature type="transmembrane region" description="Helical" evidence="9">
    <location>
        <begin position="140"/>
        <end position="162"/>
    </location>
</feature>
<feature type="transmembrane region" description="Helical" evidence="9">
    <location>
        <begin position="238"/>
        <end position="257"/>
    </location>
</feature>
<evidence type="ECO:0000256" key="8">
    <source>
        <dbReference type="RuleBase" id="RU000688"/>
    </source>
</evidence>
<feature type="domain" description="G-protein coupled receptors family 1 profile" evidence="10">
    <location>
        <begin position="39"/>
        <end position="294"/>
    </location>
</feature>
<keyword evidence="5 8" id="KW-0297">G-protein coupled receptor</keyword>
<dbReference type="AlphaFoldDB" id="A0A401PLF5"/>
<evidence type="ECO:0000259" key="10">
    <source>
        <dbReference type="PROSITE" id="PS50262"/>
    </source>
</evidence>
<name>A0A401PLF5_SCYTO</name>
<feature type="transmembrane region" description="Helical" evidence="9">
    <location>
        <begin position="57"/>
        <end position="83"/>
    </location>
</feature>
<evidence type="ECO:0000256" key="6">
    <source>
        <dbReference type="ARBA" id="ARBA00023136"/>
    </source>
</evidence>
<dbReference type="PRINTS" id="PR00237">
    <property type="entry name" value="GPCRRHODOPSN"/>
</dbReference>
<dbReference type="PROSITE" id="PS00237">
    <property type="entry name" value="G_PROTEIN_RECEP_F1_1"/>
    <property type="match status" value="1"/>
</dbReference>
<dbReference type="OrthoDB" id="9346248at2759"/>
<dbReference type="STRING" id="75743.A0A401PLF5"/>
<dbReference type="Gene3D" id="1.20.1070.10">
    <property type="entry name" value="Rhodopsin 7-helix transmembrane proteins"/>
    <property type="match status" value="1"/>
</dbReference>
<dbReference type="Pfam" id="PF00001">
    <property type="entry name" value="7tm_1"/>
    <property type="match status" value="1"/>
</dbReference>
<dbReference type="InterPro" id="IPR017452">
    <property type="entry name" value="GPCR_Rhodpsn_7TM"/>
</dbReference>
<evidence type="ECO:0000313" key="12">
    <source>
        <dbReference type="Proteomes" id="UP000288216"/>
    </source>
</evidence>
<comment type="caution">
    <text evidence="11">The sequence shown here is derived from an EMBL/GenBank/DDBJ whole genome shotgun (WGS) entry which is preliminary data.</text>
</comment>
<feature type="transmembrane region" description="Helical" evidence="9">
    <location>
        <begin position="269"/>
        <end position="289"/>
    </location>
</feature>
<comment type="similarity">
    <text evidence="8">Belongs to the G-protein coupled receptor 1 family.</text>
</comment>
<protein>
    <recommendedName>
        <fullName evidence="10">G-protein coupled receptors family 1 profile domain-containing protein</fullName>
    </recommendedName>
</protein>
<evidence type="ECO:0000256" key="3">
    <source>
        <dbReference type="ARBA" id="ARBA00022692"/>
    </source>
</evidence>
<dbReference type="PROSITE" id="PS50262">
    <property type="entry name" value="G_PROTEIN_RECEP_F1_2"/>
    <property type="match status" value="1"/>
</dbReference>
<sequence>MSVSNVSLGHTNSSVTWSYCLVLSLGIPQLVINLISIGCNCLVILAMVSARHQHKPIFILFGSLALSDLLSSSSSFWIALLFLTEPEDTVYGSAALMHAYAILAISILSTVYNLMSIGIERYLTVADCLRPRYRISHCQAWLAAGTSWLLAGLFGALPLMGWNCLGNEEASSALYRPLCIDYLLFITIPNCVVTFACLTFTYVAIIVILKRQKGIIVAQGHVSNSYRVAEAHVAKTSVVIWIMTAVSYAPFFSSVLWDAIDHSPLEDLHIHIYVFRNFTAMMITLNSLVNPIVYSQKLKGLGNTVGSFRCPVNNKVHMQTANNA</sequence>
<evidence type="ECO:0000256" key="5">
    <source>
        <dbReference type="ARBA" id="ARBA00023040"/>
    </source>
</evidence>
<dbReference type="GO" id="GO:0004930">
    <property type="term" value="F:G protein-coupled receptor activity"/>
    <property type="evidence" value="ECO:0007669"/>
    <property type="project" value="UniProtKB-KW"/>
</dbReference>
<keyword evidence="6 9" id="KW-0472">Membrane</keyword>
<keyword evidence="2" id="KW-1003">Cell membrane</keyword>
<dbReference type="EMBL" id="BFAA01000786">
    <property type="protein sequence ID" value="GCB73921.1"/>
    <property type="molecule type" value="Genomic_DNA"/>
</dbReference>
<accession>A0A401PLF5</accession>
<organism evidence="11 12">
    <name type="scientific">Scyliorhinus torazame</name>
    <name type="common">Cloudy catshark</name>
    <name type="synonym">Catulus torazame</name>
    <dbReference type="NCBI Taxonomy" id="75743"/>
    <lineage>
        <taxon>Eukaryota</taxon>
        <taxon>Metazoa</taxon>
        <taxon>Chordata</taxon>
        <taxon>Craniata</taxon>
        <taxon>Vertebrata</taxon>
        <taxon>Chondrichthyes</taxon>
        <taxon>Elasmobranchii</taxon>
        <taxon>Galeomorphii</taxon>
        <taxon>Galeoidea</taxon>
        <taxon>Carcharhiniformes</taxon>
        <taxon>Scyliorhinidae</taxon>
        <taxon>Scyliorhinus</taxon>
    </lineage>
</organism>
<evidence type="ECO:0000256" key="1">
    <source>
        <dbReference type="ARBA" id="ARBA00004651"/>
    </source>
</evidence>
<evidence type="ECO:0000256" key="2">
    <source>
        <dbReference type="ARBA" id="ARBA00022475"/>
    </source>
</evidence>
<feature type="transmembrane region" description="Helical" evidence="9">
    <location>
        <begin position="182"/>
        <end position="209"/>
    </location>
</feature>
<keyword evidence="12" id="KW-1185">Reference proteome</keyword>
<keyword evidence="3 8" id="KW-0812">Transmembrane</keyword>
<proteinExistence type="inferred from homology"/>
<keyword evidence="7 8" id="KW-0807">Transducer</keyword>
<dbReference type="PANTHER" id="PTHR22750">
    <property type="entry name" value="G-PROTEIN COUPLED RECEPTOR"/>
    <property type="match status" value="1"/>
</dbReference>
<reference evidence="11 12" key="1">
    <citation type="journal article" date="2018" name="Nat. Ecol. Evol.">
        <title>Shark genomes provide insights into elasmobranch evolution and the origin of vertebrates.</title>
        <authorList>
            <person name="Hara Y"/>
            <person name="Yamaguchi K"/>
            <person name="Onimaru K"/>
            <person name="Kadota M"/>
            <person name="Koyanagi M"/>
            <person name="Keeley SD"/>
            <person name="Tatsumi K"/>
            <person name="Tanaka K"/>
            <person name="Motone F"/>
            <person name="Kageyama Y"/>
            <person name="Nozu R"/>
            <person name="Adachi N"/>
            <person name="Nishimura O"/>
            <person name="Nakagawa R"/>
            <person name="Tanegashima C"/>
            <person name="Kiyatake I"/>
            <person name="Matsumoto R"/>
            <person name="Murakumo K"/>
            <person name="Nishida K"/>
            <person name="Terakita A"/>
            <person name="Kuratani S"/>
            <person name="Sato K"/>
            <person name="Hyodo S Kuraku.S."/>
        </authorList>
    </citation>
    <scope>NUCLEOTIDE SEQUENCE [LARGE SCALE GENOMIC DNA]</scope>
</reference>
<evidence type="ECO:0000256" key="4">
    <source>
        <dbReference type="ARBA" id="ARBA00022989"/>
    </source>
</evidence>
<feature type="transmembrane region" description="Helical" evidence="9">
    <location>
        <begin position="95"/>
        <end position="119"/>
    </location>
</feature>
<gene>
    <name evidence="11" type="ORF">scyTo_0003003</name>
</gene>
<evidence type="ECO:0000256" key="7">
    <source>
        <dbReference type="ARBA" id="ARBA00023224"/>
    </source>
</evidence>
<dbReference type="OMA" id="FITIPHC"/>
<feature type="transmembrane region" description="Helical" evidence="9">
    <location>
        <begin position="16"/>
        <end position="45"/>
    </location>
</feature>
<keyword evidence="8" id="KW-0675">Receptor</keyword>
<comment type="subcellular location">
    <subcellularLocation>
        <location evidence="1">Cell membrane</location>
        <topology evidence="1">Multi-pass membrane protein</topology>
    </subcellularLocation>
</comment>
<dbReference type="Proteomes" id="UP000288216">
    <property type="component" value="Unassembled WGS sequence"/>
</dbReference>
<dbReference type="InterPro" id="IPR000276">
    <property type="entry name" value="GPCR_Rhodpsn"/>
</dbReference>
<dbReference type="SUPFAM" id="SSF81321">
    <property type="entry name" value="Family A G protein-coupled receptor-like"/>
    <property type="match status" value="1"/>
</dbReference>
<evidence type="ECO:0000313" key="11">
    <source>
        <dbReference type="EMBL" id="GCB73921.1"/>
    </source>
</evidence>
<dbReference type="GO" id="GO:0005886">
    <property type="term" value="C:plasma membrane"/>
    <property type="evidence" value="ECO:0007669"/>
    <property type="project" value="UniProtKB-SubCell"/>
</dbReference>
<keyword evidence="4 9" id="KW-1133">Transmembrane helix</keyword>
<evidence type="ECO:0000256" key="9">
    <source>
        <dbReference type="SAM" id="Phobius"/>
    </source>
</evidence>